<dbReference type="Proteomes" id="UP001055784">
    <property type="component" value="Chromosome"/>
</dbReference>
<sequence length="227" mass="26687">MSDTQLLRGSFLDFYEPYFSNRQTAQSFIESCYARENPLPRRILNYTERLIRLGEEAGEGRGGHGIQVTHFVICIESLSHLLNPDENVESVNRLGRIKYFFEEYTSKQDKNLLRKGVTRSIADSRGLDGSLDMEHIARIFCEVRNKYIHEGVFNEFSFPTDEKEMDEEGVSYEVSLLNDLVLKEYRKDSKERRLYRITITYREIRDIMVRSCLCFLDKQIKILDQTP</sequence>
<protein>
    <submittedName>
        <fullName evidence="1">Uncharacterized protein</fullName>
    </submittedName>
</protein>
<reference evidence="1" key="1">
    <citation type="submission" date="2022-11" db="EMBL/GenBank/DDBJ databases">
        <authorList>
            <person name="Vasilchenko N.G."/>
            <person name="Prazdnova E.V."/>
            <person name="Gorovtsov A.V."/>
            <person name="Chistyakov V.A."/>
            <person name="Pak M.L."/>
        </authorList>
    </citation>
    <scope>NUCLEOTIDE SEQUENCE</scope>
    <source>
        <strain evidence="1">R 4.5</strain>
    </source>
</reference>
<proteinExistence type="predicted"/>
<evidence type="ECO:0000313" key="2">
    <source>
        <dbReference type="Proteomes" id="UP001055784"/>
    </source>
</evidence>
<dbReference type="RefSeq" id="WP_240753460.1">
    <property type="nucleotide sequence ID" value="NZ_CP092779.1"/>
</dbReference>
<evidence type="ECO:0000313" key="1">
    <source>
        <dbReference type="EMBL" id="URJ51247.1"/>
    </source>
</evidence>
<accession>A0AAE9IF38</accession>
<name>A0AAE9IF38_PAEPO</name>
<dbReference type="EMBL" id="CP097770">
    <property type="protein sequence ID" value="URJ51247.1"/>
    <property type="molecule type" value="Genomic_DNA"/>
</dbReference>
<dbReference type="AlphaFoldDB" id="A0AAE9IF38"/>
<organism evidence="1 2">
    <name type="scientific">Paenibacillus polymyxa</name>
    <name type="common">Bacillus polymyxa</name>
    <dbReference type="NCBI Taxonomy" id="1406"/>
    <lineage>
        <taxon>Bacteria</taxon>
        <taxon>Bacillati</taxon>
        <taxon>Bacillota</taxon>
        <taxon>Bacilli</taxon>
        <taxon>Bacillales</taxon>
        <taxon>Paenibacillaceae</taxon>
        <taxon>Paenibacillus</taxon>
    </lineage>
</organism>
<gene>
    <name evidence="1" type="ORF">MF626_000654</name>
</gene>